<dbReference type="PROSITE" id="PS00371">
    <property type="entry name" value="PTS_EIIA_TYPE_1_HIS"/>
    <property type="match status" value="1"/>
</dbReference>
<evidence type="ECO:0000313" key="16">
    <source>
        <dbReference type="EMBL" id="MFC6176895.1"/>
    </source>
</evidence>
<evidence type="ECO:0000256" key="11">
    <source>
        <dbReference type="PROSITE-ProRule" id="PRU00421"/>
    </source>
</evidence>
<comment type="subcellular location">
    <subcellularLocation>
        <location evidence="1">Cell membrane</location>
        <topology evidence="1">Multi-pass membrane protein</topology>
    </subcellularLocation>
</comment>
<feature type="transmembrane region" description="Helical" evidence="12">
    <location>
        <begin position="248"/>
        <end position="271"/>
    </location>
</feature>
<dbReference type="CDD" id="cd00212">
    <property type="entry name" value="PTS_IIB_glc"/>
    <property type="match status" value="1"/>
</dbReference>
<feature type="domain" description="PTS EIIB type-1" evidence="14">
    <location>
        <begin position="4"/>
        <end position="86"/>
    </location>
</feature>
<dbReference type="InterPro" id="IPR050558">
    <property type="entry name" value="PTS_Sugar-Specific_Components"/>
</dbReference>
<keyword evidence="3" id="KW-1003">Cell membrane</keyword>
<feature type="transmembrane region" description="Helical" evidence="12">
    <location>
        <begin position="431"/>
        <end position="454"/>
    </location>
</feature>
<evidence type="ECO:0000313" key="17">
    <source>
        <dbReference type="Proteomes" id="UP001596288"/>
    </source>
</evidence>
<evidence type="ECO:0000256" key="12">
    <source>
        <dbReference type="SAM" id="Phobius"/>
    </source>
</evidence>
<sequence length="616" mass="65585">MDYKKLAADIVKNVGGVDNIKVVNHCMTRLRFSLVDVSKANKEALEDLDGVLGVVYAGEQYMVVLGQNLIPTYEAVVKDFNVSAGKNIDENLDNLDQKKEPLTWKNVGTKVIGFISASVTPLLPGLIAGGMLKVALLLVVSFIDPHYATATSYLLLSAIADAPFYFMPIIVAYGAATKLGGTPVYAMVATAALLHGNYTTLVTAAKTATLFGLPVKMLNYGTTLLPALLIAIVAYYAEKFFNKIVPGIFRSVFVGMSTIFVAGSLGFIVLGPLGNILGQGIADVFMFLNSTVGPLAVGLLAAVLPWMVMAGMHTALTPFMPQLLSNPGYDAILRPAFLIHNMAEGGANLGVAARTKNKEFRSECLSLAIGCIVAGVTEPAIYGVNLKYRRPMYGVMAGGFVGGFLASLLGAKAYVMGYSNILALPIFQKTAMAMVIAIIAAIATSAIVTFILGIDEKQAPKVTEPVQETHADDEIVSVSDGELVNLEDVNDDVFSQKMMGDGIAIKLENDFVCAPANGTLETVFPTGHAFGILTNEGVEILIHIGLDTVQLKGEGFDVLVKQGEKVRAGQPIVRVDRDAITKKGYDLTTMLIITNTNDKTIHFNSSGTVKIGTKLN</sequence>
<keyword evidence="10 12" id="KW-0472">Membrane</keyword>
<dbReference type="PROSITE" id="PS51103">
    <property type="entry name" value="PTS_EIIC_TYPE_1"/>
    <property type="match status" value="1"/>
</dbReference>
<evidence type="ECO:0000256" key="3">
    <source>
        <dbReference type="ARBA" id="ARBA00022475"/>
    </source>
</evidence>
<evidence type="ECO:0000259" key="14">
    <source>
        <dbReference type="PROSITE" id="PS51098"/>
    </source>
</evidence>
<dbReference type="InterPro" id="IPR011055">
    <property type="entry name" value="Dup_hybrid_motif"/>
</dbReference>
<dbReference type="NCBIfam" id="TIGR00830">
    <property type="entry name" value="PTBA"/>
    <property type="match status" value="1"/>
</dbReference>
<dbReference type="SUPFAM" id="SSF51261">
    <property type="entry name" value="Duplicated hybrid motif"/>
    <property type="match status" value="1"/>
</dbReference>
<proteinExistence type="predicted"/>
<feature type="transmembrane region" description="Helical" evidence="12">
    <location>
        <begin position="391"/>
        <end position="411"/>
    </location>
</feature>
<evidence type="ECO:0000256" key="9">
    <source>
        <dbReference type="ARBA" id="ARBA00022989"/>
    </source>
</evidence>
<feature type="transmembrane region" description="Helical" evidence="12">
    <location>
        <begin position="364"/>
        <end position="385"/>
    </location>
</feature>
<dbReference type="PROSITE" id="PS51098">
    <property type="entry name" value="PTS_EIIB_TYPE_1"/>
    <property type="match status" value="1"/>
</dbReference>
<dbReference type="PROSITE" id="PS51093">
    <property type="entry name" value="PTS_EIIA_TYPE_1"/>
    <property type="match status" value="1"/>
</dbReference>
<protein>
    <submittedName>
        <fullName evidence="16">Glucose PTS transporter subunit IIA</fullName>
    </submittedName>
</protein>
<evidence type="ECO:0000259" key="13">
    <source>
        <dbReference type="PROSITE" id="PS51093"/>
    </source>
</evidence>
<dbReference type="EMBL" id="JBHSSF010000020">
    <property type="protein sequence ID" value="MFC6176895.1"/>
    <property type="molecule type" value="Genomic_DNA"/>
</dbReference>
<name>A0ABW1RLP0_9LACO</name>
<evidence type="ECO:0000256" key="2">
    <source>
        <dbReference type="ARBA" id="ARBA00022448"/>
    </source>
</evidence>
<dbReference type="InterPro" id="IPR001996">
    <property type="entry name" value="PTS_IIB_1"/>
</dbReference>
<dbReference type="InterPro" id="IPR013013">
    <property type="entry name" value="PTS_EIIC_1"/>
</dbReference>
<organism evidence="16 17">
    <name type="scientific">Companilactobacillus huachuanensis</name>
    <dbReference type="NCBI Taxonomy" id="2559914"/>
    <lineage>
        <taxon>Bacteria</taxon>
        <taxon>Bacillati</taxon>
        <taxon>Bacillota</taxon>
        <taxon>Bacilli</taxon>
        <taxon>Lactobacillales</taxon>
        <taxon>Lactobacillaceae</taxon>
        <taxon>Companilactobacillus</taxon>
    </lineage>
</organism>
<keyword evidence="5" id="KW-0808">Transferase</keyword>
<feature type="transmembrane region" description="Helical" evidence="12">
    <location>
        <begin position="217"/>
        <end position="236"/>
    </location>
</feature>
<dbReference type="Pfam" id="PF00358">
    <property type="entry name" value="PTS_EIIA_1"/>
    <property type="match status" value="1"/>
</dbReference>
<keyword evidence="9 12" id="KW-1133">Transmembrane helix</keyword>
<feature type="active site" description="Phosphocysteine intermediate; for EIIB activity" evidence="11">
    <location>
        <position position="26"/>
    </location>
</feature>
<dbReference type="InterPro" id="IPR001127">
    <property type="entry name" value="PTS_EIIA_1_perm"/>
</dbReference>
<evidence type="ECO:0000256" key="1">
    <source>
        <dbReference type="ARBA" id="ARBA00004651"/>
    </source>
</evidence>
<dbReference type="InterPro" id="IPR003352">
    <property type="entry name" value="PTS_EIIC"/>
</dbReference>
<feature type="domain" description="PTS EIIA type-1" evidence="13">
    <location>
        <begin position="491"/>
        <end position="595"/>
    </location>
</feature>
<gene>
    <name evidence="16" type="ORF">ACFQAV_08580</name>
</gene>
<dbReference type="Pfam" id="PF02378">
    <property type="entry name" value="PTS_EIIC"/>
    <property type="match status" value="1"/>
</dbReference>
<accession>A0ABW1RLP0</accession>
<reference evidence="17" key="1">
    <citation type="journal article" date="2019" name="Int. J. Syst. Evol. Microbiol.">
        <title>The Global Catalogue of Microorganisms (GCM) 10K type strain sequencing project: providing services to taxonomists for standard genome sequencing and annotation.</title>
        <authorList>
            <consortium name="The Broad Institute Genomics Platform"/>
            <consortium name="The Broad Institute Genome Sequencing Center for Infectious Disease"/>
            <person name="Wu L."/>
            <person name="Ma J."/>
        </authorList>
    </citation>
    <scope>NUCLEOTIDE SEQUENCE [LARGE SCALE GENOMIC DNA]</scope>
    <source>
        <strain evidence="17">CCM 8927</strain>
    </source>
</reference>
<evidence type="ECO:0000256" key="6">
    <source>
        <dbReference type="ARBA" id="ARBA00022683"/>
    </source>
</evidence>
<keyword evidence="4" id="KW-0762">Sugar transport</keyword>
<keyword evidence="8" id="KW-0418">Kinase</keyword>
<feature type="transmembrane region" description="Helical" evidence="12">
    <location>
        <begin position="122"/>
        <end position="143"/>
    </location>
</feature>
<keyword evidence="2" id="KW-0813">Transport</keyword>
<dbReference type="PANTHER" id="PTHR30175:SF1">
    <property type="entry name" value="PTS SYSTEM ARBUTIN-, CELLOBIOSE-, AND SALICIN-SPECIFIC EIIBC COMPONENT-RELATED"/>
    <property type="match status" value="1"/>
</dbReference>
<dbReference type="InterPro" id="IPR018113">
    <property type="entry name" value="PTrfase_EIIB_Cys"/>
</dbReference>
<evidence type="ECO:0000259" key="15">
    <source>
        <dbReference type="PROSITE" id="PS51103"/>
    </source>
</evidence>
<evidence type="ECO:0000256" key="8">
    <source>
        <dbReference type="ARBA" id="ARBA00022777"/>
    </source>
</evidence>
<keyword evidence="7 12" id="KW-0812">Transmembrane</keyword>
<dbReference type="InterPro" id="IPR036878">
    <property type="entry name" value="Glu_permease_IIB"/>
</dbReference>
<dbReference type="PANTHER" id="PTHR30175">
    <property type="entry name" value="PHOSPHOTRANSFERASE SYSTEM TRANSPORT PROTEIN"/>
    <property type="match status" value="1"/>
</dbReference>
<evidence type="ECO:0000256" key="10">
    <source>
        <dbReference type="ARBA" id="ARBA00023136"/>
    </source>
</evidence>
<dbReference type="Proteomes" id="UP001596288">
    <property type="component" value="Unassembled WGS sequence"/>
</dbReference>
<feature type="transmembrane region" description="Helical" evidence="12">
    <location>
        <begin position="291"/>
        <end position="312"/>
    </location>
</feature>
<dbReference type="Gene3D" id="3.30.1360.60">
    <property type="entry name" value="Glucose permease domain IIB"/>
    <property type="match status" value="1"/>
</dbReference>
<feature type="domain" description="PTS EIIC type-1" evidence="15">
    <location>
        <begin position="113"/>
        <end position="468"/>
    </location>
</feature>
<evidence type="ECO:0000256" key="4">
    <source>
        <dbReference type="ARBA" id="ARBA00022597"/>
    </source>
</evidence>
<evidence type="ECO:0000256" key="7">
    <source>
        <dbReference type="ARBA" id="ARBA00022692"/>
    </source>
</evidence>
<evidence type="ECO:0000256" key="5">
    <source>
        <dbReference type="ARBA" id="ARBA00022679"/>
    </source>
</evidence>
<dbReference type="RefSeq" id="WP_137610696.1">
    <property type="nucleotide sequence ID" value="NZ_BJDF01000003.1"/>
</dbReference>
<keyword evidence="17" id="KW-1185">Reference proteome</keyword>
<dbReference type="SUPFAM" id="SSF55604">
    <property type="entry name" value="Glucose permease domain IIB"/>
    <property type="match status" value="1"/>
</dbReference>
<keyword evidence="6" id="KW-0598">Phosphotransferase system</keyword>
<dbReference type="Gene3D" id="2.70.70.10">
    <property type="entry name" value="Glucose Permease (Domain IIA)"/>
    <property type="match status" value="1"/>
</dbReference>
<feature type="transmembrane region" description="Helical" evidence="12">
    <location>
        <begin position="183"/>
        <end position="205"/>
    </location>
</feature>
<comment type="caution">
    <text evidence="16">The sequence shown here is derived from an EMBL/GenBank/DDBJ whole genome shotgun (WGS) entry which is preliminary data.</text>
</comment>
<dbReference type="PROSITE" id="PS01035">
    <property type="entry name" value="PTS_EIIB_TYPE_1_CYS"/>
    <property type="match status" value="1"/>
</dbReference>
<dbReference type="Pfam" id="PF00367">
    <property type="entry name" value="PTS_EIIB"/>
    <property type="match status" value="1"/>
</dbReference>
<feature type="transmembrane region" description="Helical" evidence="12">
    <location>
        <begin position="155"/>
        <end position="176"/>
    </location>
</feature>